<proteinExistence type="predicted"/>
<dbReference type="Pfam" id="PF13669">
    <property type="entry name" value="Glyoxalase_4"/>
    <property type="match status" value="1"/>
</dbReference>
<evidence type="ECO:0000259" key="1">
    <source>
        <dbReference type="PROSITE" id="PS51819"/>
    </source>
</evidence>
<dbReference type="SUPFAM" id="SSF54593">
    <property type="entry name" value="Glyoxalase/Bleomycin resistance protein/Dihydroxybiphenyl dioxygenase"/>
    <property type="match status" value="1"/>
</dbReference>
<organism evidence="2 3">
    <name type="scientific">Kitasatospora misakiensis</name>
    <dbReference type="NCBI Taxonomy" id="67330"/>
    <lineage>
        <taxon>Bacteria</taxon>
        <taxon>Bacillati</taxon>
        <taxon>Actinomycetota</taxon>
        <taxon>Actinomycetes</taxon>
        <taxon>Kitasatosporales</taxon>
        <taxon>Streptomycetaceae</taxon>
        <taxon>Kitasatospora</taxon>
    </lineage>
</organism>
<dbReference type="PANTHER" id="PTHR36113:SF6">
    <property type="entry name" value="FOSFOMYCIN RESISTANCE PROTEIN FOSX"/>
    <property type="match status" value="1"/>
</dbReference>
<reference evidence="3" key="1">
    <citation type="journal article" date="2019" name="Int. J. Syst. Evol. Microbiol.">
        <title>The Global Catalogue of Microorganisms (GCM) 10K type strain sequencing project: providing services to taxonomists for standard genome sequencing and annotation.</title>
        <authorList>
            <consortium name="The Broad Institute Genomics Platform"/>
            <consortium name="The Broad Institute Genome Sequencing Center for Infectious Disease"/>
            <person name="Wu L."/>
            <person name="Ma J."/>
        </authorList>
    </citation>
    <scope>NUCLEOTIDE SEQUENCE [LARGE SCALE GENOMIC DNA]</scope>
    <source>
        <strain evidence="3">CGMCC 4.1437</strain>
    </source>
</reference>
<evidence type="ECO:0000313" key="3">
    <source>
        <dbReference type="Proteomes" id="UP001595975"/>
    </source>
</evidence>
<dbReference type="PANTHER" id="PTHR36113">
    <property type="entry name" value="LYASE, PUTATIVE-RELATED-RELATED"/>
    <property type="match status" value="1"/>
</dbReference>
<dbReference type="EMBL" id="JBHSOF010000016">
    <property type="protein sequence ID" value="MFC5664236.1"/>
    <property type="molecule type" value="Genomic_DNA"/>
</dbReference>
<dbReference type="InterPro" id="IPR051332">
    <property type="entry name" value="Fosfomycin_Res_Enzymes"/>
</dbReference>
<evidence type="ECO:0000313" key="2">
    <source>
        <dbReference type="EMBL" id="MFC5664236.1"/>
    </source>
</evidence>
<sequence length="143" mass="15749">MSDIADLRTPPATGTLHHVELWVPDLGRAVASLGWLLEALGHTLHQSWPDGRSWRLGPTYVVIEQSPALTADRHERCRPGLNHLAFHVQDRATLDALVAEAPQHGWTLMFPDRHPHAGGPDSYAAYLENADGYEVELVAAVSH</sequence>
<protein>
    <submittedName>
        <fullName evidence="2">VOC family protein</fullName>
    </submittedName>
</protein>
<dbReference type="PROSITE" id="PS51819">
    <property type="entry name" value="VOC"/>
    <property type="match status" value="1"/>
</dbReference>
<dbReference type="InterPro" id="IPR029068">
    <property type="entry name" value="Glyas_Bleomycin-R_OHBP_Dase"/>
</dbReference>
<keyword evidence="3" id="KW-1185">Reference proteome</keyword>
<dbReference type="Proteomes" id="UP001595975">
    <property type="component" value="Unassembled WGS sequence"/>
</dbReference>
<dbReference type="InterPro" id="IPR037523">
    <property type="entry name" value="VOC_core"/>
</dbReference>
<gene>
    <name evidence="2" type="ORF">ACFP3U_14735</name>
</gene>
<dbReference type="Gene3D" id="3.10.180.10">
    <property type="entry name" value="2,3-Dihydroxybiphenyl 1,2-Dioxygenase, domain 1"/>
    <property type="match status" value="1"/>
</dbReference>
<name>A0ABW0X1C2_9ACTN</name>
<comment type="caution">
    <text evidence="2">The sequence shown here is derived from an EMBL/GenBank/DDBJ whole genome shotgun (WGS) entry which is preliminary data.</text>
</comment>
<dbReference type="RefSeq" id="WP_380225937.1">
    <property type="nucleotide sequence ID" value="NZ_JBHSOF010000016.1"/>
</dbReference>
<feature type="domain" description="VOC" evidence="1">
    <location>
        <begin position="15"/>
        <end position="140"/>
    </location>
</feature>
<accession>A0ABW0X1C2</accession>